<evidence type="ECO:0000313" key="10">
    <source>
        <dbReference type="Proteomes" id="UP000674143"/>
    </source>
</evidence>
<keyword evidence="10" id="KW-1185">Reference proteome</keyword>
<keyword evidence="5 7" id="KW-0472">Membrane</keyword>
<feature type="transmembrane region" description="Helical" evidence="7">
    <location>
        <begin position="678"/>
        <end position="700"/>
    </location>
</feature>
<feature type="domain" description="ABC transporter" evidence="8">
    <location>
        <begin position="206"/>
        <end position="467"/>
    </location>
</feature>
<dbReference type="PANTHER" id="PTHR48041">
    <property type="entry name" value="ABC TRANSPORTER G FAMILY MEMBER 28"/>
    <property type="match status" value="1"/>
</dbReference>
<evidence type="ECO:0000256" key="6">
    <source>
        <dbReference type="SAM" id="MobiDB-lite"/>
    </source>
</evidence>
<evidence type="ECO:0000256" key="5">
    <source>
        <dbReference type="ARBA" id="ARBA00023136"/>
    </source>
</evidence>
<evidence type="ECO:0000256" key="1">
    <source>
        <dbReference type="ARBA" id="ARBA00004141"/>
    </source>
</evidence>
<accession>A0A836GKW8</accession>
<proteinExistence type="predicted"/>
<evidence type="ECO:0000256" key="2">
    <source>
        <dbReference type="ARBA" id="ARBA00022448"/>
    </source>
</evidence>
<name>A0A836GKW8_9TRYP</name>
<dbReference type="PROSITE" id="PS50893">
    <property type="entry name" value="ABC_TRANSPORTER_2"/>
    <property type="match status" value="1"/>
</dbReference>
<evidence type="ECO:0000259" key="8">
    <source>
        <dbReference type="PROSITE" id="PS50893"/>
    </source>
</evidence>
<dbReference type="Proteomes" id="UP000674143">
    <property type="component" value="Unassembled WGS sequence"/>
</dbReference>
<dbReference type="GO" id="GO:0016887">
    <property type="term" value="F:ATP hydrolysis activity"/>
    <property type="evidence" value="ECO:0007669"/>
    <property type="project" value="InterPro"/>
</dbReference>
<reference evidence="10" key="2">
    <citation type="journal article" date="2021" name="Sci. Data">
        <title>Chromosome-scale genome sequencing, assembly and annotation of six genomes from subfamily Leishmaniinae.</title>
        <authorList>
            <person name="Almutairi H."/>
            <person name="Urbaniak M.D."/>
            <person name="Bates M.D."/>
            <person name="Jariyapan N."/>
            <person name="Kwakye-Nuako G."/>
            <person name="Thomaz Soccol V."/>
            <person name="Al-Salem W.S."/>
            <person name="Dillon R.J."/>
            <person name="Bates P.A."/>
            <person name="Gatherer D."/>
        </authorList>
    </citation>
    <scope>NUCLEOTIDE SEQUENCE [LARGE SCALE GENOMIC DNA]</scope>
</reference>
<evidence type="ECO:0000313" key="9">
    <source>
        <dbReference type="EMBL" id="KAG5475664.1"/>
    </source>
</evidence>
<sequence>MTAFGEALCRDAPAASNSMLEQATNPPLLSSAEINLNLCEDHHVTESLSEESLERGGQAGRRSVSSTLGRTTQSPRGRRLGAAARALMTDTEMSSLHSRGRNSHATVLPSLHLSRLAPLQHANSSYTPPETPNFAYDCQPLLSSRPREVEEHRSSAPSITNVAGKSRLFYSTEMPLTQPAADAESGSQEPPAPRRAATRRDGGIELSMDGVTLRKPRRCWLRRWMVTHLDSCSLRIPPGSVHCITSLNSMNSRCALALLAGVEAVTQCEGAVLANAYPTTALRYRRHVGYVSSLNGIIREATVFQNLRLATHLRFHVDDPTGRQLIRKAAADALLTGYLDARASLLSPAHRYLLALAMELVSEPIVLLLEDPLSFFSLAQLQLFVCLLRRLRRRNPSGTVVWSSSTIPWTLFDDIDCLTLLSSNGKTFYTGHKKDVEAFLQEGLGILHVPSEEVVDIMAQTELDTAAVTHASFSFRNSRYYRQLRHDIEAHRSRISANAFVKLPEGSCAPPRYLRVQWLLLAYALHGNVLSKAALVPWLGLLLINLLACALVARADDKGQGDMHNVCGVLFLLFSCSVQINSIFLKAELRNRRAFQSLKSRLHISVIPYFVATIVRLGAPRLCFALAGCICAAVLFQKATVVTISIMMALTSFTHVCLALVAVYWLPYFDYLLLLHHVYYGFCVVVSGFLVRLTSFPGFLQFLSILRIGYGGSLATVLRGHTFGCDAAPPGPGMMSSSDSSSSTRAALTPSPLCYTGQQYLDLVGFSDDSWRMSALLLLLLSVGIMFALGISMYIDSGAALLSST</sequence>
<feature type="transmembrane region" description="Helical" evidence="7">
    <location>
        <begin position="565"/>
        <end position="587"/>
    </location>
</feature>
<dbReference type="SMR" id="A0A836GKW8"/>
<evidence type="ECO:0000256" key="7">
    <source>
        <dbReference type="SAM" id="Phobius"/>
    </source>
</evidence>
<dbReference type="InterPro" id="IPR050352">
    <property type="entry name" value="ABCG_transporters"/>
</dbReference>
<reference evidence="10" key="1">
    <citation type="journal article" date="2021" name="Microbiol. Resour. Announc.">
        <title>LGAAP: Leishmaniinae Genome Assembly and Annotation Pipeline.</title>
        <authorList>
            <person name="Almutairi H."/>
            <person name="Urbaniak M.D."/>
            <person name="Bates M.D."/>
            <person name="Jariyapan N."/>
            <person name="Kwakye-Nuako G."/>
            <person name="Thomaz-Soccol V."/>
            <person name="Al-Salem W.S."/>
            <person name="Dillon R.J."/>
            <person name="Bates P.A."/>
            <person name="Gatherer D."/>
        </authorList>
    </citation>
    <scope>NUCLEOTIDE SEQUENCE [LARGE SCALE GENOMIC DNA]</scope>
</reference>
<dbReference type="RefSeq" id="XP_067062172.1">
    <property type="nucleotide sequence ID" value="XM_067206235.1"/>
</dbReference>
<dbReference type="GO" id="GO:0016020">
    <property type="term" value="C:membrane"/>
    <property type="evidence" value="ECO:0007669"/>
    <property type="project" value="UniProtKB-SubCell"/>
</dbReference>
<feature type="transmembrane region" description="Helical" evidence="7">
    <location>
        <begin position="642"/>
        <end position="666"/>
    </location>
</feature>
<dbReference type="InterPro" id="IPR027417">
    <property type="entry name" value="P-loop_NTPase"/>
</dbReference>
<dbReference type="SUPFAM" id="SSF52540">
    <property type="entry name" value="P-loop containing nucleoside triphosphate hydrolases"/>
    <property type="match status" value="1"/>
</dbReference>
<keyword evidence="3 7" id="KW-0812">Transmembrane</keyword>
<dbReference type="GeneID" id="92360169"/>
<feature type="transmembrane region" description="Helical" evidence="7">
    <location>
        <begin position="535"/>
        <end position="553"/>
    </location>
</feature>
<protein>
    <recommendedName>
        <fullName evidence="8">ABC transporter domain-containing protein</fullName>
    </recommendedName>
</protein>
<dbReference type="GO" id="GO:0005524">
    <property type="term" value="F:ATP binding"/>
    <property type="evidence" value="ECO:0007669"/>
    <property type="project" value="InterPro"/>
</dbReference>
<dbReference type="InterPro" id="IPR003439">
    <property type="entry name" value="ABC_transporter-like_ATP-bd"/>
</dbReference>
<dbReference type="KEGG" id="loi:92360169"/>
<feature type="region of interest" description="Disordered" evidence="6">
    <location>
        <begin position="47"/>
        <end position="80"/>
    </location>
</feature>
<gene>
    <name evidence="9" type="ORF">LSCM4_04247</name>
</gene>
<comment type="caution">
    <text evidence="9">The sequence shown here is derived from an EMBL/GenBank/DDBJ whole genome shotgun (WGS) entry which is preliminary data.</text>
</comment>
<feature type="transmembrane region" description="Helical" evidence="7">
    <location>
        <begin position="775"/>
        <end position="795"/>
    </location>
</feature>
<feature type="region of interest" description="Disordered" evidence="6">
    <location>
        <begin position="178"/>
        <end position="203"/>
    </location>
</feature>
<keyword evidence="2" id="KW-0813">Transport</keyword>
<organism evidence="9 10">
    <name type="scientific">Leishmania orientalis</name>
    <dbReference type="NCBI Taxonomy" id="2249476"/>
    <lineage>
        <taxon>Eukaryota</taxon>
        <taxon>Discoba</taxon>
        <taxon>Euglenozoa</taxon>
        <taxon>Kinetoplastea</taxon>
        <taxon>Metakinetoplastina</taxon>
        <taxon>Trypanosomatida</taxon>
        <taxon>Trypanosomatidae</taxon>
        <taxon>Leishmaniinae</taxon>
        <taxon>Leishmania</taxon>
    </lineage>
</organism>
<keyword evidence="4 7" id="KW-1133">Transmembrane helix</keyword>
<dbReference type="AlphaFoldDB" id="A0A836GKW8"/>
<feature type="compositionally biased region" description="Polar residues" evidence="6">
    <location>
        <begin position="63"/>
        <end position="75"/>
    </location>
</feature>
<evidence type="ECO:0000256" key="3">
    <source>
        <dbReference type="ARBA" id="ARBA00022692"/>
    </source>
</evidence>
<evidence type="ECO:0000256" key="4">
    <source>
        <dbReference type="ARBA" id="ARBA00022989"/>
    </source>
</evidence>
<dbReference type="PANTHER" id="PTHR48041:SF91">
    <property type="entry name" value="ABC TRANSPORTER G FAMILY MEMBER 28"/>
    <property type="match status" value="1"/>
</dbReference>
<dbReference type="Gene3D" id="3.40.50.300">
    <property type="entry name" value="P-loop containing nucleotide triphosphate hydrolases"/>
    <property type="match status" value="1"/>
</dbReference>
<dbReference type="GO" id="GO:0042626">
    <property type="term" value="F:ATPase-coupled transmembrane transporter activity"/>
    <property type="evidence" value="ECO:0007669"/>
    <property type="project" value="TreeGrafter"/>
</dbReference>
<dbReference type="EMBL" id="JAFHLR010000027">
    <property type="protein sequence ID" value="KAG5475664.1"/>
    <property type="molecule type" value="Genomic_DNA"/>
</dbReference>
<feature type="transmembrane region" description="Helical" evidence="7">
    <location>
        <begin position="607"/>
        <end position="635"/>
    </location>
</feature>
<comment type="subcellular location">
    <subcellularLocation>
        <location evidence="1">Membrane</location>
        <topology evidence="1">Multi-pass membrane protein</topology>
    </subcellularLocation>
</comment>